<evidence type="ECO:0000313" key="3">
    <source>
        <dbReference type="Proteomes" id="UP000182769"/>
    </source>
</evidence>
<keyword evidence="1" id="KW-1133">Transmembrane helix</keyword>
<organism evidence="2 3">
    <name type="scientific">Marinomonas fungiae</name>
    <dbReference type="NCBI Taxonomy" id="1137284"/>
    <lineage>
        <taxon>Bacteria</taxon>
        <taxon>Pseudomonadati</taxon>
        <taxon>Pseudomonadota</taxon>
        <taxon>Gammaproteobacteria</taxon>
        <taxon>Oceanospirillales</taxon>
        <taxon>Oceanospirillaceae</taxon>
        <taxon>Marinomonas</taxon>
    </lineage>
</organism>
<name>A0A0K6IHA5_9GAMM</name>
<gene>
    <name evidence="2" type="ORF">Ga0061065_101291</name>
</gene>
<proteinExistence type="predicted"/>
<keyword evidence="3" id="KW-1185">Reference proteome</keyword>
<dbReference type="EMBL" id="CYHG01000001">
    <property type="protein sequence ID" value="CUB02458.1"/>
    <property type="molecule type" value="Genomic_DNA"/>
</dbReference>
<dbReference type="RefSeq" id="WP_055461423.1">
    <property type="nucleotide sequence ID" value="NZ_CYHG01000001.1"/>
</dbReference>
<feature type="transmembrane region" description="Helical" evidence="1">
    <location>
        <begin position="6"/>
        <end position="27"/>
    </location>
</feature>
<dbReference type="STRING" id="1137284.GCA_001418205_00292"/>
<evidence type="ECO:0000313" key="2">
    <source>
        <dbReference type="EMBL" id="CUB02458.1"/>
    </source>
</evidence>
<dbReference type="AlphaFoldDB" id="A0A0K6IHA5"/>
<keyword evidence="1" id="KW-0472">Membrane</keyword>
<accession>A0A0K6IHA5</accession>
<protein>
    <submittedName>
        <fullName evidence="2">Uncharacterized protein</fullName>
    </submittedName>
</protein>
<evidence type="ECO:0000256" key="1">
    <source>
        <dbReference type="SAM" id="Phobius"/>
    </source>
</evidence>
<sequence>MRQHRLQGWILLEAVLAMACVAMVISATQYQLNQLTKQIIELQAKHHHNVQNALSEQMSKTFAQSPSIDSTISAATLCQVCRGTQLQRVLQYELSKW</sequence>
<dbReference type="OrthoDB" id="6107852at2"/>
<dbReference type="Proteomes" id="UP000182769">
    <property type="component" value="Unassembled WGS sequence"/>
</dbReference>
<reference evidence="3" key="1">
    <citation type="submission" date="2015-08" db="EMBL/GenBank/DDBJ databases">
        <authorList>
            <person name="Varghese N."/>
        </authorList>
    </citation>
    <scope>NUCLEOTIDE SEQUENCE [LARGE SCALE GENOMIC DNA]</scope>
    <source>
        <strain evidence="3">JCM 18476</strain>
    </source>
</reference>
<keyword evidence="1" id="KW-0812">Transmembrane</keyword>